<reference evidence="2" key="1">
    <citation type="submission" date="2019-08" db="EMBL/GenBank/DDBJ databases">
        <title>The genome of the North American firefly Photinus pyralis.</title>
        <authorList>
            <consortium name="Photinus pyralis genome working group"/>
            <person name="Fallon T.R."/>
            <person name="Sander Lower S.E."/>
            <person name="Weng J.-K."/>
        </authorList>
    </citation>
    <scope>NUCLEOTIDE SEQUENCE</scope>
    <source>
        <strain evidence="2">TRF0915ILg1</strain>
        <tissue evidence="2">Whole body</tissue>
    </source>
</reference>
<proteinExistence type="predicted"/>
<dbReference type="OrthoDB" id="6730366at2759"/>
<comment type="caution">
    <text evidence="2">The sequence shown here is derived from an EMBL/GenBank/DDBJ whole genome shotgun (WGS) entry which is preliminary data.</text>
</comment>
<gene>
    <name evidence="2" type="ORF">ILUMI_14009</name>
</gene>
<evidence type="ECO:0000313" key="3">
    <source>
        <dbReference type="Proteomes" id="UP000801492"/>
    </source>
</evidence>
<feature type="region of interest" description="Disordered" evidence="1">
    <location>
        <begin position="66"/>
        <end position="85"/>
    </location>
</feature>
<dbReference type="Proteomes" id="UP000801492">
    <property type="component" value="Unassembled WGS sequence"/>
</dbReference>
<sequence length="110" mass="13248">MLAIWERQILKKIFGRKIVRKRWVRRTNQKLQQLYGEPNLVEVAKASRIRWIGHAVRLPVGRQPKRIFKSEPGGKRRRGRPKARWKKEVQEDIAKLRIMDWRTKANDRKG</sequence>
<keyword evidence="3" id="KW-1185">Reference proteome</keyword>
<evidence type="ECO:0000256" key="1">
    <source>
        <dbReference type="SAM" id="MobiDB-lite"/>
    </source>
</evidence>
<organism evidence="2 3">
    <name type="scientific">Ignelater luminosus</name>
    <name type="common">Cucubano</name>
    <name type="synonym">Pyrophorus luminosus</name>
    <dbReference type="NCBI Taxonomy" id="2038154"/>
    <lineage>
        <taxon>Eukaryota</taxon>
        <taxon>Metazoa</taxon>
        <taxon>Ecdysozoa</taxon>
        <taxon>Arthropoda</taxon>
        <taxon>Hexapoda</taxon>
        <taxon>Insecta</taxon>
        <taxon>Pterygota</taxon>
        <taxon>Neoptera</taxon>
        <taxon>Endopterygota</taxon>
        <taxon>Coleoptera</taxon>
        <taxon>Polyphaga</taxon>
        <taxon>Elateriformia</taxon>
        <taxon>Elateroidea</taxon>
        <taxon>Elateridae</taxon>
        <taxon>Agrypninae</taxon>
        <taxon>Pyrophorini</taxon>
        <taxon>Ignelater</taxon>
    </lineage>
</organism>
<accession>A0A8K0CRA1</accession>
<dbReference type="EMBL" id="VTPC01010636">
    <property type="protein sequence ID" value="KAF2892164.1"/>
    <property type="molecule type" value="Genomic_DNA"/>
</dbReference>
<name>A0A8K0CRA1_IGNLU</name>
<protein>
    <submittedName>
        <fullName evidence="2">Uncharacterized protein</fullName>
    </submittedName>
</protein>
<dbReference type="AlphaFoldDB" id="A0A8K0CRA1"/>
<feature type="compositionally biased region" description="Basic residues" evidence="1">
    <location>
        <begin position="75"/>
        <end position="85"/>
    </location>
</feature>
<evidence type="ECO:0000313" key="2">
    <source>
        <dbReference type="EMBL" id="KAF2892164.1"/>
    </source>
</evidence>